<dbReference type="Proteomes" id="UP000054800">
    <property type="component" value="Unassembled WGS sequence"/>
</dbReference>
<sequence>MLRELKRELEKALNIMKPIWQRQNNTDDNSTNFIYNCNSLDEIIKVSKSKNLDLNYVLHRWYNFKTSDACEKIFEFYGAIKEKNPTHHDIDFYIANEPFDLKLTVYPYALKNTGIYYDLTKSNEKNKLIEWFYLNQSQQNRKHMKNRIFIVCDGSNNMKLKSDFSKICKEVKLWIEPYLNKEKTPSFNTLIIKDIDDKEYTVKSDIILITD</sequence>
<name>A0A101K617_FUSNC</name>
<accession>A0A101K617</accession>
<proteinExistence type="predicted"/>
<comment type="caution">
    <text evidence="1">The sequence shown here is derived from an EMBL/GenBank/DDBJ whole genome shotgun (WGS) entry which is preliminary data.</text>
</comment>
<dbReference type="RefSeq" id="WP_029598175.1">
    <property type="nucleotide sequence ID" value="NZ_CP022122.1"/>
</dbReference>
<reference evidence="1 2" key="1">
    <citation type="submission" date="2015-10" db="EMBL/GenBank/DDBJ databases">
        <authorList>
            <person name="Gilbert D.G."/>
        </authorList>
    </citation>
    <scope>NUCLEOTIDE SEQUENCE [LARGE SCALE GENOMIC DNA]</scope>
    <source>
        <strain evidence="1 2">ChDC F311</strain>
    </source>
</reference>
<organism evidence="1 2">
    <name type="scientific">Fusobacterium nucleatum subsp. nucleatum</name>
    <dbReference type="NCBI Taxonomy" id="76856"/>
    <lineage>
        <taxon>Bacteria</taxon>
        <taxon>Fusobacteriati</taxon>
        <taxon>Fusobacteriota</taxon>
        <taxon>Fusobacteriia</taxon>
        <taxon>Fusobacteriales</taxon>
        <taxon>Fusobacteriaceae</taxon>
        <taxon>Fusobacterium</taxon>
    </lineage>
</organism>
<evidence type="ECO:0000313" key="1">
    <source>
        <dbReference type="EMBL" id="KUL98184.1"/>
    </source>
</evidence>
<dbReference type="EMBL" id="LMVH01000001">
    <property type="protein sequence ID" value="KUL98184.1"/>
    <property type="molecule type" value="Genomic_DNA"/>
</dbReference>
<protein>
    <submittedName>
        <fullName evidence="1">Uncharacterized protein</fullName>
    </submittedName>
</protein>
<gene>
    <name evidence="1" type="ORF">RO03_01185</name>
</gene>
<dbReference type="AlphaFoldDB" id="A0A101K617"/>
<evidence type="ECO:0000313" key="2">
    <source>
        <dbReference type="Proteomes" id="UP000054800"/>
    </source>
</evidence>
<dbReference type="OrthoDB" id="378656at2"/>